<dbReference type="OrthoDB" id="98225at2759"/>
<dbReference type="EMBL" id="KI913993">
    <property type="protein sequence ID" value="ETV93263.1"/>
    <property type="molecule type" value="Genomic_DNA"/>
</dbReference>
<dbReference type="GeneID" id="20089748"/>
<name>A0A024TGT2_9STRA</name>
<dbReference type="VEuPathDB" id="FungiDB:H310_12698"/>
<protein>
    <submittedName>
        <fullName evidence="2">Uncharacterized protein</fullName>
    </submittedName>
</protein>
<feature type="compositionally biased region" description="Polar residues" evidence="1">
    <location>
        <begin position="50"/>
        <end position="65"/>
    </location>
</feature>
<feature type="compositionally biased region" description="Low complexity" evidence="1">
    <location>
        <begin position="9"/>
        <end position="19"/>
    </location>
</feature>
<reference evidence="2" key="1">
    <citation type="submission" date="2013-12" db="EMBL/GenBank/DDBJ databases">
        <title>The Genome Sequence of Aphanomyces invadans NJM9701.</title>
        <authorList>
            <consortium name="The Broad Institute Genomics Platform"/>
            <person name="Russ C."/>
            <person name="Tyler B."/>
            <person name="van West P."/>
            <person name="Dieguez-Uribeondo J."/>
            <person name="Young S.K."/>
            <person name="Zeng Q."/>
            <person name="Gargeya S."/>
            <person name="Fitzgerald M."/>
            <person name="Abouelleil A."/>
            <person name="Alvarado L."/>
            <person name="Chapman S.B."/>
            <person name="Gainer-Dewar J."/>
            <person name="Goldberg J."/>
            <person name="Griggs A."/>
            <person name="Gujja S."/>
            <person name="Hansen M."/>
            <person name="Howarth C."/>
            <person name="Imamovic A."/>
            <person name="Ireland A."/>
            <person name="Larimer J."/>
            <person name="McCowan C."/>
            <person name="Murphy C."/>
            <person name="Pearson M."/>
            <person name="Poon T.W."/>
            <person name="Priest M."/>
            <person name="Roberts A."/>
            <person name="Saif S."/>
            <person name="Shea T."/>
            <person name="Sykes S."/>
            <person name="Wortman J."/>
            <person name="Nusbaum C."/>
            <person name="Birren B."/>
        </authorList>
    </citation>
    <scope>NUCLEOTIDE SEQUENCE [LARGE SCALE GENOMIC DNA]</scope>
    <source>
        <strain evidence="2">NJM9701</strain>
    </source>
</reference>
<gene>
    <name evidence="2" type="ORF">H310_12698</name>
</gene>
<feature type="region of interest" description="Disordered" evidence="1">
    <location>
        <begin position="1"/>
        <end position="70"/>
    </location>
</feature>
<accession>A0A024TGT2</accession>
<organism evidence="2">
    <name type="scientific">Aphanomyces invadans</name>
    <dbReference type="NCBI Taxonomy" id="157072"/>
    <lineage>
        <taxon>Eukaryota</taxon>
        <taxon>Sar</taxon>
        <taxon>Stramenopiles</taxon>
        <taxon>Oomycota</taxon>
        <taxon>Saprolegniomycetes</taxon>
        <taxon>Saprolegniales</taxon>
        <taxon>Verrucalvaceae</taxon>
        <taxon>Aphanomyces</taxon>
    </lineage>
</organism>
<feature type="region of interest" description="Disordered" evidence="1">
    <location>
        <begin position="218"/>
        <end position="240"/>
    </location>
</feature>
<evidence type="ECO:0000313" key="2">
    <source>
        <dbReference type="EMBL" id="ETV93263.1"/>
    </source>
</evidence>
<sequence length="240" mass="26927">MPWRGGVGNAPAARAAARGWPLDPSQVPLPAGEDDDFTGAATRQELPRTTVATASQQPSQPQGDQNDVDMGEDVSYVCHAPVIPQAPSFSGSTKQEHRVLMRAYQSEISTGQPRDLDILKRRLEATIRFDTKILDADSRVGEMLDGLMRALERHNQEWVLKDEGKVDVDLMVKVVRPSMLQSAIKKQMQLQVNKPLRSDVLRFVNWLRIAKTLEAMRRRGPTRRNRTGELDQRNPGPRTE</sequence>
<proteinExistence type="predicted"/>
<dbReference type="AlphaFoldDB" id="A0A024TGT2"/>
<evidence type="ECO:0000256" key="1">
    <source>
        <dbReference type="SAM" id="MobiDB-lite"/>
    </source>
</evidence>
<dbReference type="RefSeq" id="XP_008878098.1">
    <property type="nucleotide sequence ID" value="XM_008879876.1"/>
</dbReference>